<reference evidence="9" key="1">
    <citation type="submission" date="2022-07" db="EMBL/GenBank/DDBJ databases">
        <authorList>
            <person name="Kouya T."/>
            <person name="Ishiyama Y."/>
        </authorList>
    </citation>
    <scope>NUCLEOTIDE SEQUENCE</scope>
    <source>
        <strain evidence="9">WR16-4</strain>
    </source>
</reference>
<evidence type="ECO:0000256" key="4">
    <source>
        <dbReference type="ARBA" id="ARBA00022692"/>
    </source>
</evidence>
<dbReference type="GO" id="GO:0005886">
    <property type="term" value="C:plasma membrane"/>
    <property type="evidence" value="ECO:0007669"/>
    <property type="project" value="UniProtKB-SubCell"/>
</dbReference>
<evidence type="ECO:0000256" key="7">
    <source>
        <dbReference type="ARBA" id="ARBA00023136"/>
    </source>
</evidence>
<name>A0A9W6B202_9LACO</name>
<feature type="transmembrane region" description="Helical" evidence="8">
    <location>
        <begin position="76"/>
        <end position="94"/>
    </location>
</feature>
<feature type="transmembrane region" description="Helical" evidence="8">
    <location>
        <begin position="6"/>
        <end position="25"/>
    </location>
</feature>
<evidence type="ECO:0000256" key="3">
    <source>
        <dbReference type="ARBA" id="ARBA00022475"/>
    </source>
</evidence>
<protein>
    <submittedName>
        <fullName evidence="9">Rod shape-determining protein MreD</fullName>
    </submittedName>
</protein>
<dbReference type="NCBIfam" id="TIGR03426">
    <property type="entry name" value="shape_MreD"/>
    <property type="match status" value="1"/>
</dbReference>
<organism evidence="9 10">
    <name type="scientific">Philodulcilactobacillus myokoensis</name>
    <dbReference type="NCBI Taxonomy" id="2929573"/>
    <lineage>
        <taxon>Bacteria</taxon>
        <taxon>Bacillati</taxon>
        <taxon>Bacillota</taxon>
        <taxon>Bacilli</taxon>
        <taxon>Lactobacillales</taxon>
        <taxon>Lactobacillaceae</taxon>
        <taxon>Philodulcilactobacillus</taxon>
    </lineage>
</organism>
<comment type="caution">
    <text evidence="9">The sequence shown here is derived from an EMBL/GenBank/DDBJ whole genome shotgun (WGS) entry which is preliminary data.</text>
</comment>
<keyword evidence="10" id="KW-1185">Reference proteome</keyword>
<comment type="similarity">
    <text evidence="2">Belongs to the MreD family.</text>
</comment>
<keyword evidence="4 8" id="KW-0812">Transmembrane</keyword>
<evidence type="ECO:0000256" key="8">
    <source>
        <dbReference type="SAM" id="Phobius"/>
    </source>
</evidence>
<evidence type="ECO:0000256" key="2">
    <source>
        <dbReference type="ARBA" id="ARBA00007776"/>
    </source>
</evidence>
<dbReference type="RefSeq" id="WP_286136126.1">
    <property type="nucleotide sequence ID" value="NZ_BRPL01000002.1"/>
</dbReference>
<dbReference type="AlphaFoldDB" id="A0A9W6B202"/>
<keyword evidence="3" id="KW-1003">Cell membrane</keyword>
<feature type="transmembrane region" description="Helical" evidence="8">
    <location>
        <begin position="106"/>
        <end position="126"/>
    </location>
</feature>
<evidence type="ECO:0000256" key="5">
    <source>
        <dbReference type="ARBA" id="ARBA00022960"/>
    </source>
</evidence>
<evidence type="ECO:0000256" key="6">
    <source>
        <dbReference type="ARBA" id="ARBA00022989"/>
    </source>
</evidence>
<dbReference type="EMBL" id="BRPL01000002">
    <property type="protein sequence ID" value="GLB46664.1"/>
    <property type="molecule type" value="Genomic_DNA"/>
</dbReference>
<accession>A0A9W6B202</accession>
<dbReference type="Proteomes" id="UP001144204">
    <property type="component" value="Unassembled WGS sequence"/>
</dbReference>
<proteinExistence type="inferred from homology"/>
<evidence type="ECO:0000313" key="9">
    <source>
        <dbReference type="EMBL" id="GLB46664.1"/>
    </source>
</evidence>
<evidence type="ECO:0000313" key="10">
    <source>
        <dbReference type="Proteomes" id="UP001144204"/>
    </source>
</evidence>
<comment type="subcellular location">
    <subcellularLocation>
        <location evidence="1">Cell membrane</location>
        <topology evidence="1">Multi-pass membrane protein</topology>
    </subcellularLocation>
</comment>
<keyword evidence="7 8" id="KW-0472">Membrane</keyword>
<dbReference type="GO" id="GO:0008360">
    <property type="term" value="P:regulation of cell shape"/>
    <property type="evidence" value="ECO:0007669"/>
    <property type="project" value="UniProtKB-KW"/>
</dbReference>
<evidence type="ECO:0000256" key="1">
    <source>
        <dbReference type="ARBA" id="ARBA00004651"/>
    </source>
</evidence>
<keyword evidence="5" id="KW-0133">Cell shape</keyword>
<gene>
    <name evidence="9" type="primary">mreD</name>
    <name evidence="9" type="ORF">WR164_06430</name>
</gene>
<feature type="transmembrane region" description="Helical" evidence="8">
    <location>
        <begin position="146"/>
        <end position="168"/>
    </location>
</feature>
<keyword evidence="6 8" id="KW-1133">Transmembrane helix</keyword>
<feature type="transmembrane region" description="Helical" evidence="8">
    <location>
        <begin position="37"/>
        <end position="56"/>
    </location>
</feature>
<dbReference type="InterPro" id="IPR007227">
    <property type="entry name" value="Cell_shape_determining_MreD"/>
</dbReference>
<reference evidence="9" key="2">
    <citation type="journal article" date="2023" name="PLoS ONE">
        <title>Philodulcilactobacillus myokoensis gen. nov., sp. nov., a fructophilic, acidophilic, and agar-phobic lactic acid bacterium isolated from fermented vegetable extracts.</title>
        <authorList>
            <person name="Kouya T."/>
            <person name="Ishiyama Y."/>
            <person name="Ohashi S."/>
            <person name="Kumakubo R."/>
            <person name="Yamazaki T."/>
            <person name="Otaki T."/>
        </authorList>
    </citation>
    <scope>NUCLEOTIDE SEQUENCE</scope>
    <source>
        <strain evidence="9">WR16-4</strain>
    </source>
</reference>
<dbReference type="Pfam" id="PF04093">
    <property type="entry name" value="MreD"/>
    <property type="match status" value="1"/>
</dbReference>
<sequence length="177" mass="21180">MLRDSPLRFIFPIGMFIAFFLDGAITSNLAGILFRSYSMVPYFTVLWLVLSLFFEGNINLHLEIWSAIVGFLFDLFYFRYLGICLFIFPLIIYISKWLYRYLNLNFISAFLIYFIDITVMLVLSFMDYRIFDITDFSYTNFLVNMLGPTLALNLFIFAILYFPIQFLFNRYRVRQKN</sequence>